<evidence type="ECO:0000313" key="2">
    <source>
        <dbReference type="Proteomes" id="UP000286097"/>
    </source>
</evidence>
<sequence length="97" mass="10478">MFRRCCTRPEADAARAPAVEVVHEAGVTVRCATMSCERCEVATGVRTHRESECSGVVRVHRQHRGLLDSSRPGMGWEADPCVDALVALSGHANCPFG</sequence>
<gene>
    <name evidence="1" type="ORF">DD237_008317</name>
</gene>
<dbReference type="AlphaFoldDB" id="A0A3R7WD82"/>
<dbReference type="EMBL" id="QKXF01000031">
    <property type="protein sequence ID" value="RQM18671.1"/>
    <property type="molecule type" value="Genomic_DNA"/>
</dbReference>
<dbReference type="VEuPathDB" id="FungiDB:DD237_008317"/>
<dbReference type="Proteomes" id="UP000286097">
    <property type="component" value="Unassembled WGS sequence"/>
</dbReference>
<protein>
    <submittedName>
        <fullName evidence="1">Uncharacterized protein</fullName>
    </submittedName>
</protein>
<evidence type="ECO:0000313" key="1">
    <source>
        <dbReference type="EMBL" id="RQM18671.1"/>
    </source>
</evidence>
<proteinExistence type="predicted"/>
<reference evidence="1 2" key="1">
    <citation type="submission" date="2018-06" db="EMBL/GenBank/DDBJ databases">
        <title>Comparative genomics of downy mildews reveals potential adaptations to biotrophy.</title>
        <authorList>
            <person name="Fletcher K."/>
            <person name="Klosterman S.J."/>
            <person name="Derevnina L."/>
            <person name="Martin F."/>
            <person name="Koike S."/>
            <person name="Reyes Chin-Wo S."/>
            <person name="Mou B."/>
            <person name="Michelmore R."/>
        </authorList>
    </citation>
    <scope>NUCLEOTIDE SEQUENCE [LARGE SCALE GENOMIC DNA]</scope>
    <source>
        <strain evidence="1 2">R13</strain>
    </source>
</reference>
<accession>A0A3R7WD82</accession>
<comment type="caution">
    <text evidence="1">The sequence shown here is derived from an EMBL/GenBank/DDBJ whole genome shotgun (WGS) entry which is preliminary data.</text>
</comment>
<organism evidence="1 2">
    <name type="scientific">Peronospora effusa</name>
    <dbReference type="NCBI Taxonomy" id="542832"/>
    <lineage>
        <taxon>Eukaryota</taxon>
        <taxon>Sar</taxon>
        <taxon>Stramenopiles</taxon>
        <taxon>Oomycota</taxon>
        <taxon>Peronosporomycetes</taxon>
        <taxon>Peronosporales</taxon>
        <taxon>Peronosporaceae</taxon>
        <taxon>Peronospora</taxon>
    </lineage>
</organism>
<name>A0A3R7WD82_9STRA</name>